<keyword evidence="2 6" id="KW-0812">Transmembrane</keyword>
<dbReference type="EMBL" id="AMZH03002326">
    <property type="protein sequence ID" value="RRT75969.1"/>
    <property type="molecule type" value="Genomic_DNA"/>
</dbReference>
<evidence type="ECO:0000256" key="6">
    <source>
        <dbReference type="SAM" id="Phobius"/>
    </source>
</evidence>
<dbReference type="Gene3D" id="1.10.3430.10">
    <property type="entry name" value="Ammonium transporter AmtB like domains"/>
    <property type="match status" value="1"/>
</dbReference>
<evidence type="ECO:0000256" key="5">
    <source>
        <dbReference type="SAM" id="MobiDB-lite"/>
    </source>
</evidence>
<feature type="transmembrane region" description="Helical" evidence="6">
    <location>
        <begin position="25"/>
        <end position="46"/>
    </location>
</feature>
<feature type="region of interest" description="Disordered" evidence="5">
    <location>
        <begin position="100"/>
        <end position="178"/>
    </location>
</feature>
<dbReference type="Pfam" id="PF00909">
    <property type="entry name" value="Ammonium_transp"/>
    <property type="match status" value="1"/>
</dbReference>
<comment type="caution">
    <text evidence="8">The sequence shown here is derived from an EMBL/GenBank/DDBJ whole genome shotgun (WGS) entry which is preliminary data.</text>
</comment>
<dbReference type="Proteomes" id="UP000287651">
    <property type="component" value="Unassembled WGS sequence"/>
</dbReference>
<reference evidence="8 9" key="1">
    <citation type="journal article" date="2014" name="Agronomy (Basel)">
        <title>A Draft Genome Sequence for Ensete ventricosum, the Drought-Tolerant Tree Against Hunger.</title>
        <authorList>
            <person name="Harrison J."/>
            <person name="Moore K.A."/>
            <person name="Paszkiewicz K."/>
            <person name="Jones T."/>
            <person name="Grant M."/>
            <person name="Ambacheew D."/>
            <person name="Muzemil S."/>
            <person name="Studholme D.J."/>
        </authorList>
    </citation>
    <scope>NUCLEOTIDE SEQUENCE [LARGE SCALE GENOMIC DNA]</scope>
</reference>
<evidence type="ECO:0000313" key="9">
    <source>
        <dbReference type="Proteomes" id="UP000287651"/>
    </source>
</evidence>
<keyword evidence="3 6" id="KW-1133">Transmembrane helix</keyword>
<evidence type="ECO:0000256" key="1">
    <source>
        <dbReference type="ARBA" id="ARBA00004141"/>
    </source>
</evidence>
<sequence length="208" mass="22878">MFIDSVRKKQLTFAGNTFRHPPSTLGAAIVCGFVSAWVLIWFNTLVAKLKCDGRLEAAQLHTGCGAWGILFAKEEKYMNKAPPTHLTTSSWEGAHIHRHTGQHRVGQLHHGGHSPSSSTSLVCSASHTRPSSRTWTSPSTAASPTSYHDKDPEPPPARQLPAQVRRHPGGSLYTPAGHRPQRCVAMHTHPSKPASSFFTFRFRLLCMV</sequence>
<evidence type="ECO:0000256" key="3">
    <source>
        <dbReference type="ARBA" id="ARBA00022989"/>
    </source>
</evidence>
<evidence type="ECO:0000256" key="2">
    <source>
        <dbReference type="ARBA" id="ARBA00022692"/>
    </source>
</evidence>
<dbReference type="GO" id="GO:0008519">
    <property type="term" value="F:ammonium channel activity"/>
    <property type="evidence" value="ECO:0007669"/>
    <property type="project" value="InterPro"/>
</dbReference>
<evidence type="ECO:0000259" key="7">
    <source>
        <dbReference type="Pfam" id="PF00909"/>
    </source>
</evidence>
<proteinExistence type="predicted"/>
<feature type="domain" description="Ammonium transporter AmtB-like" evidence="7">
    <location>
        <begin position="25"/>
        <end position="72"/>
    </location>
</feature>
<gene>
    <name evidence="8" type="ORF">B296_00030709</name>
</gene>
<dbReference type="GO" id="GO:0016020">
    <property type="term" value="C:membrane"/>
    <property type="evidence" value="ECO:0007669"/>
    <property type="project" value="UniProtKB-SubCell"/>
</dbReference>
<dbReference type="SUPFAM" id="SSF111352">
    <property type="entry name" value="Ammonium transporter"/>
    <property type="match status" value="1"/>
</dbReference>
<organism evidence="8 9">
    <name type="scientific">Ensete ventricosum</name>
    <name type="common">Abyssinian banana</name>
    <name type="synonym">Musa ensete</name>
    <dbReference type="NCBI Taxonomy" id="4639"/>
    <lineage>
        <taxon>Eukaryota</taxon>
        <taxon>Viridiplantae</taxon>
        <taxon>Streptophyta</taxon>
        <taxon>Embryophyta</taxon>
        <taxon>Tracheophyta</taxon>
        <taxon>Spermatophyta</taxon>
        <taxon>Magnoliopsida</taxon>
        <taxon>Liliopsida</taxon>
        <taxon>Zingiberales</taxon>
        <taxon>Musaceae</taxon>
        <taxon>Ensete</taxon>
    </lineage>
</organism>
<protein>
    <recommendedName>
        <fullName evidence="7">Ammonium transporter AmtB-like domain-containing protein</fullName>
    </recommendedName>
</protein>
<comment type="subcellular location">
    <subcellularLocation>
        <location evidence="1">Membrane</location>
        <topology evidence="1">Multi-pass membrane protein</topology>
    </subcellularLocation>
</comment>
<evidence type="ECO:0000313" key="8">
    <source>
        <dbReference type="EMBL" id="RRT75969.1"/>
    </source>
</evidence>
<accession>A0A427AI83</accession>
<keyword evidence="4 6" id="KW-0472">Membrane</keyword>
<feature type="compositionally biased region" description="Basic residues" evidence="5">
    <location>
        <begin position="100"/>
        <end position="112"/>
    </location>
</feature>
<dbReference type="InterPro" id="IPR029020">
    <property type="entry name" value="Ammonium/urea_transptr"/>
</dbReference>
<dbReference type="InterPro" id="IPR024041">
    <property type="entry name" value="NH4_transpt_AmtB-like_dom"/>
</dbReference>
<name>A0A427AI83_ENSVE</name>
<evidence type="ECO:0000256" key="4">
    <source>
        <dbReference type="ARBA" id="ARBA00023136"/>
    </source>
</evidence>
<feature type="compositionally biased region" description="Low complexity" evidence="5">
    <location>
        <begin position="128"/>
        <end position="146"/>
    </location>
</feature>
<dbReference type="AlphaFoldDB" id="A0A427AI83"/>